<evidence type="ECO:0000313" key="4">
    <source>
        <dbReference type="EMBL" id="KAF2101677.1"/>
    </source>
</evidence>
<evidence type="ECO:0000256" key="1">
    <source>
        <dbReference type="ARBA" id="ARBA00012346"/>
    </source>
</evidence>
<organism evidence="4 5">
    <name type="scientific">Rhizodiscina lignyota</name>
    <dbReference type="NCBI Taxonomy" id="1504668"/>
    <lineage>
        <taxon>Eukaryota</taxon>
        <taxon>Fungi</taxon>
        <taxon>Dikarya</taxon>
        <taxon>Ascomycota</taxon>
        <taxon>Pezizomycotina</taxon>
        <taxon>Dothideomycetes</taxon>
        <taxon>Pleosporomycetidae</taxon>
        <taxon>Aulographales</taxon>
        <taxon>Rhizodiscinaceae</taxon>
        <taxon>Rhizodiscina</taxon>
    </lineage>
</organism>
<evidence type="ECO:0000256" key="2">
    <source>
        <dbReference type="ARBA" id="ARBA00023239"/>
    </source>
</evidence>
<evidence type="ECO:0000256" key="3">
    <source>
        <dbReference type="PIRSR" id="PIRSR617939-2"/>
    </source>
</evidence>
<dbReference type="InterPro" id="IPR017939">
    <property type="entry name" value="G-Glutamylcylcotransferase"/>
</dbReference>
<reference evidence="4" key="1">
    <citation type="journal article" date="2020" name="Stud. Mycol.">
        <title>101 Dothideomycetes genomes: a test case for predicting lifestyles and emergence of pathogens.</title>
        <authorList>
            <person name="Haridas S."/>
            <person name="Albert R."/>
            <person name="Binder M."/>
            <person name="Bloem J."/>
            <person name="Labutti K."/>
            <person name="Salamov A."/>
            <person name="Andreopoulos B."/>
            <person name="Baker S."/>
            <person name="Barry K."/>
            <person name="Bills G."/>
            <person name="Bluhm B."/>
            <person name="Cannon C."/>
            <person name="Castanera R."/>
            <person name="Culley D."/>
            <person name="Daum C."/>
            <person name="Ezra D."/>
            <person name="Gonzalez J."/>
            <person name="Henrissat B."/>
            <person name="Kuo A."/>
            <person name="Liang C."/>
            <person name="Lipzen A."/>
            <person name="Lutzoni F."/>
            <person name="Magnuson J."/>
            <person name="Mondo S."/>
            <person name="Nolan M."/>
            <person name="Ohm R."/>
            <person name="Pangilinan J."/>
            <person name="Park H.-J."/>
            <person name="Ramirez L."/>
            <person name="Alfaro M."/>
            <person name="Sun H."/>
            <person name="Tritt A."/>
            <person name="Yoshinaga Y."/>
            <person name="Zwiers L.-H."/>
            <person name="Turgeon B."/>
            <person name="Goodwin S."/>
            <person name="Spatafora J."/>
            <person name="Crous P."/>
            <person name="Grigoriev I."/>
        </authorList>
    </citation>
    <scope>NUCLEOTIDE SEQUENCE</scope>
    <source>
        <strain evidence="4">CBS 133067</strain>
    </source>
</reference>
<keyword evidence="2" id="KW-0456">Lyase</keyword>
<proteinExistence type="predicted"/>
<dbReference type="SUPFAM" id="SSF110857">
    <property type="entry name" value="Gamma-glutamyl cyclotransferase-like"/>
    <property type="match status" value="1"/>
</dbReference>
<dbReference type="EMBL" id="ML978123">
    <property type="protein sequence ID" value="KAF2101677.1"/>
    <property type="molecule type" value="Genomic_DNA"/>
</dbReference>
<dbReference type="Gene3D" id="3.10.490.10">
    <property type="entry name" value="Gamma-glutamyl cyclotransferase-like"/>
    <property type="match status" value="1"/>
</dbReference>
<dbReference type="GO" id="GO:0003839">
    <property type="term" value="F:gamma-glutamylcyclotransferase activity"/>
    <property type="evidence" value="ECO:0007669"/>
    <property type="project" value="UniProtKB-EC"/>
</dbReference>
<keyword evidence="5" id="KW-1185">Reference proteome</keyword>
<dbReference type="AlphaFoldDB" id="A0A9P4IL23"/>
<comment type="caution">
    <text evidence="4">The sequence shown here is derived from an EMBL/GenBank/DDBJ whole genome shotgun (WGS) entry which is preliminary data.</text>
</comment>
<protein>
    <recommendedName>
        <fullName evidence="1">gamma-glutamylcyclotransferase</fullName>
        <ecNumber evidence="1">4.3.2.9</ecNumber>
    </recommendedName>
</protein>
<sequence>MSALNDSTLDTPIPYFGYGSNLWLEQMAERCPGSTFVGIALPLDHSIDSVDVQTHVWGIAYSLTEPDEAILDRKEGVPHNHTNEIHDIDFWPTDPENAEAIIDISAVPEKKPMLLYIDRERMKDSKPREEYVYRMNMGIADALKMGIPSSYVEKVMRTFIPERDGPVPAAVQALIQAQKQTVVFRDNK</sequence>
<dbReference type="CDD" id="cd06661">
    <property type="entry name" value="GGCT_like"/>
    <property type="match status" value="1"/>
</dbReference>
<dbReference type="EC" id="4.3.2.9" evidence="1"/>
<feature type="binding site" evidence="3">
    <location>
        <begin position="15"/>
        <end position="20"/>
    </location>
    <ligand>
        <name>substrate</name>
    </ligand>
</feature>
<accession>A0A9P4IL23</accession>
<name>A0A9P4IL23_9PEZI</name>
<dbReference type="PANTHER" id="PTHR12935:SF0">
    <property type="entry name" value="GAMMA-GLUTAMYLCYCLOTRANSFERASE"/>
    <property type="match status" value="1"/>
</dbReference>
<dbReference type="InterPro" id="IPR013024">
    <property type="entry name" value="GGCT-like"/>
</dbReference>
<dbReference type="Proteomes" id="UP000799772">
    <property type="component" value="Unassembled WGS sequence"/>
</dbReference>
<dbReference type="InterPro" id="IPR036568">
    <property type="entry name" value="GGCT-like_sf"/>
</dbReference>
<evidence type="ECO:0000313" key="5">
    <source>
        <dbReference type="Proteomes" id="UP000799772"/>
    </source>
</evidence>
<dbReference type="OrthoDB" id="2924818at2759"/>
<dbReference type="PANTHER" id="PTHR12935">
    <property type="entry name" value="GAMMA-GLUTAMYLCYCLOTRANSFERASE"/>
    <property type="match status" value="1"/>
</dbReference>
<gene>
    <name evidence="4" type="ORF">NA57DRAFT_64399</name>
</gene>